<organism evidence="1 2">
    <name type="scientific">Batillaria attramentaria</name>
    <dbReference type="NCBI Taxonomy" id="370345"/>
    <lineage>
        <taxon>Eukaryota</taxon>
        <taxon>Metazoa</taxon>
        <taxon>Spiralia</taxon>
        <taxon>Lophotrochozoa</taxon>
        <taxon>Mollusca</taxon>
        <taxon>Gastropoda</taxon>
        <taxon>Caenogastropoda</taxon>
        <taxon>Sorbeoconcha</taxon>
        <taxon>Cerithioidea</taxon>
        <taxon>Batillariidae</taxon>
        <taxon>Batillaria</taxon>
    </lineage>
</organism>
<evidence type="ECO:0000313" key="2">
    <source>
        <dbReference type="Proteomes" id="UP001519460"/>
    </source>
</evidence>
<protein>
    <submittedName>
        <fullName evidence="1">Uncharacterized protein</fullName>
    </submittedName>
</protein>
<proteinExistence type="predicted"/>
<sequence>MARSSNSTVHRSGRPVLNQAREYVISSAGGEKSRQLSRLCRLTLEASMFVDNEEASSREAGRCRGHAKNAYGRLLVAYLHACLPLCRGLGERWLSPTLTRMLHHMPEYIGHQAAWAREYDLRHPF</sequence>
<dbReference type="AlphaFoldDB" id="A0ABD0K6I9"/>
<accession>A0ABD0K6I9</accession>
<dbReference type="EMBL" id="JACVVK020000242">
    <property type="protein sequence ID" value="KAK7482576.1"/>
    <property type="molecule type" value="Genomic_DNA"/>
</dbReference>
<comment type="caution">
    <text evidence="1">The sequence shown here is derived from an EMBL/GenBank/DDBJ whole genome shotgun (WGS) entry which is preliminary data.</text>
</comment>
<dbReference type="Proteomes" id="UP001519460">
    <property type="component" value="Unassembled WGS sequence"/>
</dbReference>
<keyword evidence="2" id="KW-1185">Reference proteome</keyword>
<gene>
    <name evidence="1" type="ORF">BaRGS_00026177</name>
</gene>
<name>A0ABD0K6I9_9CAEN</name>
<evidence type="ECO:0000313" key="1">
    <source>
        <dbReference type="EMBL" id="KAK7482576.1"/>
    </source>
</evidence>
<reference evidence="1 2" key="1">
    <citation type="journal article" date="2023" name="Sci. Data">
        <title>Genome assembly of the Korean intertidal mud-creeper Batillaria attramentaria.</title>
        <authorList>
            <person name="Patra A.K."/>
            <person name="Ho P.T."/>
            <person name="Jun S."/>
            <person name="Lee S.J."/>
            <person name="Kim Y."/>
            <person name="Won Y.J."/>
        </authorList>
    </citation>
    <scope>NUCLEOTIDE SEQUENCE [LARGE SCALE GENOMIC DNA]</scope>
    <source>
        <strain evidence="1">Wonlab-2016</strain>
    </source>
</reference>